<dbReference type="GeneID" id="68864775"/>
<gene>
    <name evidence="1" type="ORF">SACC_00630</name>
</gene>
<dbReference type="InterPro" id="IPR029056">
    <property type="entry name" value="Ribokinase-like"/>
</dbReference>
<keyword evidence="2" id="KW-1185">Reference proteome</keyword>
<dbReference type="Gene3D" id="3.40.1190.20">
    <property type="match status" value="1"/>
</dbReference>
<dbReference type="EMBL" id="AP025226">
    <property type="protein sequence ID" value="BDB97046.1"/>
    <property type="molecule type" value="Genomic_DNA"/>
</dbReference>
<reference evidence="1 2" key="1">
    <citation type="journal article" date="2022" name="Microbiol. Resour. Announc.">
        <title>Complete Genome Sequence of the Hyperthermophilic and Acidophilic Archaeon Saccharolobus caldissimus Strain HS-3T.</title>
        <authorList>
            <person name="Sakai H.D."/>
            <person name="Kurosawa N."/>
        </authorList>
    </citation>
    <scope>NUCLEOTIDE SEQUENCE [LARGE SCALE GENOMIC DNA]</scope>
    <source>
        <strain evidence="1 2">JCM32116</strain>
    </source>
</reference>
<proteinExistence type="predicted"/>
<dbReference type="SUPFAM" id="SSF53613">
    <property type="entry name" value="Ribokinase-like"/>
    <property type="match status" value="1"/>
</dbReference>
<evidence type="ECO:0000313" key="1">
    <source>
        <dbReference type="EMBL" id="BDB97046.1"/>
    </source>
</evidence>
<accession>A0AAQ4CML5</accession>
<organism evidence="1 2">
    <name type="scientific">Saccharolobus caldissimus</name>
    <dbReference type="NCBI Taxonomy" id="1702097"/>
    <lineage>
        <taxon>Archaea</taxon>
        <taxon>Thermoproteota</taxon>
        <taxon>Thermoprotei</taxon>
        <taxon>Sulfolobales</taxon>
        <taxon>Sulfolobaceae</taxon>
        <taxon>Saccharolobus</taxon>
    </lineage>
</organism>
<protein>
    <recommendedName>
        <fullName evidence="3">Carbohydrate kinase PfkB domain-containing protein</fullName>
    </recommendedName>
</protein>
<dbReference type="KEGG" id="scas:SACC_00630"/>
<sequence length="257" mass="29061">MKRSKILIVGGFTIDEIQGKSKPGGPLIYSTLGVMRGGGIPKLYGIVGKDFNFELDFLSNVEKHLIIDEYTIRFNIELFNNNRRLTLLKKPLNKIKIPRDNTVNGILINPVCKEIELNELNLNIPIALDVQGLIRDCVENKEINYESNLTLPKSDSYLVLHANIEEFKSSKLSLRQLFELGFKEVMISDGKNGFNIYTSNQEIYTYRPNRIGKNEIGTGDFLIGAYFSLRVSGFKINDATLIAGKLTEEFSNSEFLI</sequence>
<dbReference type="RefSeq" id="WP_229571079.1">
    <property type="nucleotide sequence ID" value="NZ_AP025226.1"/>
</dbReference>
<evidence type="ECO:0000313" key="2">
    <source>
        <dbReference type="Proteomes" id="UP001319921"/>
    </source>
</evidence>
<dbReference type="Proteomes" id="UP001319921">
    <property type="component" value="Chromosome"/>
</dbReference>
<dbReference type="AlphaFoldDB" id="A0AAQ4CML5"/>
<evidence type="ECO:0008006" key="3">
    <source>
        <dbReference type="Google" id="ProtNLM"/>
    </source>
</evidence>
<name>A0AAQ4CML5_9CREN</name>